<name>A0ABR7SBP3_9ACTN</name>
<organism evidence="1 2">
    <name type="scientific">Streptomyces polyasparticus</name>
    <dbReference type="NCBI Taxonomy" id="2767826"/>
    <lineage>
        <taxon>Bacteria</taxon>
        <taxon>Bacillati</taxon>
        <taxon>Actinomycetota</taxon>
        <taxon>Actinomycetes</taxon>
        <taxon>Kitasatosporales</taxon>
        <taxon>Streptomycetaceae</taxon>
        <taxon>Streptomyces</taxon>
    </lineage>
</organism>
<proteinExistence type="predicted"/>
<evidence type="ECO:0000313" key="1">
    <source>
        <dbReference type="EMBL" id="MBC9712897.1"/>
    </source>
</evidence>
<dbReference type="RefSeq" id="WP_187813371.1">
    <property type="nucleotide sequence ID" value="NZ_JACTVJ010000005.1"/>
</dbReference>
<sequence length="282" mass="30008">MSAPRRRVLVVGIDGVTLDTLAAVPTPHLDSVSEAGFLAPVAIDPGTPSMSGPCWATVVTGVRIDKHAVWGNDFSGNRLHIFPDFASRLTAEHGALSYVAAGWQPLLTVAHGGPLFRTPGRMTYVAAAADTAEAWDATDETITCEAVRVLTEDDPEASFVYLGAVDETGHLLGCAQAYEEAVVRADARLGRLLSALRARPTYTEEEWTVIVVTDHGHRPEGGHGGRSERETTAWIAGCGPGIAAGPPERELRHEDVAAQVFASLGRRIDSHATVDGRAWSKS</sequence>
<accession>A0ABR7SBP3</accession>
<keyword evidence="2" id="KW-1185">Reference proteome</keyword>
<dbReference type="SUPFAM" id="SSF53649">
    <property type="entry name" value="Alkaline phosphatase-like"/>
    <property type="match status" value="1"/>
</dbReference>
<dbReference type="Proteomes" id="UP000642284">
    <property type="component" value="Unassembled WGS sequence"/>
</dbReference>
<evidence type="ECO:0000313" key="2">
    <source>
        <dbReference type="Proteomes" id="UP000642284"/>
    </source>
</evidence>
<dbReference type="PANTHER" id="PTHR10151">
    <property type="entry name" value="ECTONUCLEOTIDE PYROPHOSPHATASE/PHOSPHODIESTERASE"/>
    <property type="match status" value="1"/>
</dbReference>
<dbReference type="InterPro" id="IPR002591">
    <property type="entry name" value="Phosphodiest/P_Trfase"/>
</dbReference>
<dbReference type="InterPro" id="IPR017850">
    <property type="entry name" value="Alkaline_phosphatase_core_sf"/>
</dbReference>
<dbReference type="EMBL" id="JACTVJ010000005">
    <property type="protein sequence ID" value="MBC9712897.1"/>
    <property type="molecule type" value="Genomic_DNA"/>
</dbReference>
<reference evidence="1 2" key="1">
    <citation type="submission" date="2020-08" db="EMBL/GenBank/DDBJ databases">
        <title>Genemic of Streptomyces polyaspartic.</title>
        <authorList>
            <person name="Liu W."/>
        </authorList>
    </citation>
    <scope>NUCLEOTIDE SEQUENCE [LARGE SCALE GENOMIC DNA]</scope>
    <source>
        <strain evidence="1 2">TRM66268-LWL</strain>
    </source>
</reference>
<protein>
    <submittedName>
        <fullName evidence="1">Alkaline phosphatase family protein</fullName>
    </submittedName>
</protein>
<dbReference type="Pfam" id="PF01663">
    <property type="entry name" value="Phosphodiest"/>
    <property type="match status" value="1"/>
</dbReference>
<dbReference type="PANTHER" id="PTHR10151:SF120">
    <property type="entry name" value="BIS(5'-ADENOSYL)-TRIPHOSPHATASE"/>
    <property type="match status" value="1"/>
</dbReference>
<comment type="caution">
    <text evidence="1">The sequence shown here is derived from an EMBL/GenBank/DDBJ whole genome shotgun (WGS) entry which is preliminary data.</text>
</comment>
<gene>
    <name evidence="1" type="ORF">H9Y04_09980</name>
</gene>
<dbReference type="Gene3D" id="3.40.720.10">
    <property type="entry name" value="Alkaline Phosphatase, subunit A"/>
    <property type="match status" value="1"/>
</dbReference>